<protein>
    <submittedName>
        <fullName evidence="1">29198_t:CDS:1</fullName>
    </submittedName>
</protein>
<sequence>ENNILYEVNQYLDEQIATKTTNVLEWWKLNKDHFPTLSTMAQDFLIIPSTSMASEQMFSYAGCIIDNIYTLLDPDTIMALMC</sequence>
<evidence type="ECO:0000313" key="1">
    <source>
        <dbReference type="EMBL" id="CAG8783393.1"/>
    </source>
</evidence>
<organism evidence="1 2">
    <name type="scientific">Racocetra persica</name>
    <dbReference type="NCBI Taxonomy" id="160502"/>
    <lineage>
        <taxon>Eukaryota</taxon>
        <taxon>Fungi</taxon>
        <taxon>Fungi incertae sedis</taxon>
        <taxon>Mucoromycota</taxon>
        <taxon>Glomeromycotina</taxon>
        <taxon>Glomeromycetes</taxon>
        <taxon>Diversisporales</taxon>
        <taxon>Gigasporaceae</taxon>
        <taxon>Racocetra</taxon>
    </lineage>
</organism>
<name>A0ACA9R9L2_9GLOM</name>
<gene>
    <name evidence="1" type="ORF">RPERSI_LOCUS17936</name>
</gene>
<dbReference type="EMBL" id="CAJVQC010046663">
    <property type="protein sequence ID" value="CAG8783393.1"/>
    <property type="molecule type" value="Genomic_DNA"/>
</dbReference>
<proteinExistence type="predicted"/>
<reference evidence="1" key="1">
    <citation type="submission" date="2021-06" db="EMBL/GenBank/DDBJ databases">
        <authorList>
            <person name="Kallberg Y."/>
            <person name="Tangrot J."/>
            <person name="Rosling A."/>
        </authorList>
    </citation>
    <scope>NUCLEOTIDE SEQUENCE</scope>
    <source>
        <strain evidence="1">MA461A</strain>
    </source>
</reference>
<feature type="non-terminal residue" evidence="1">
    <location>
        <position position="1"/>
    </location>
</feature>
<evidence type="ECO:0000313" key="2">
    <source>
        <dbReference type="Proteomes" id="UP000789920"/>
    </source>
</evidence>
<comment type="caution">
    <text evidence="1">The sequence shown here is derived from an EMBL/GenBank/DDBJ whole genome shotgun (WGS) entry which is preliminary data.</text>
</comment>
<dbReference type="Proteomes" id="UP000789920">
    <property type="component" value="Unassembled WGS sequence"/>
</dbReference>
<accession>A0ACA9R9L2</accession>
<keyword evidence="2" id="KW-1185">Reference proteome</keyword>